<dbReference type="SMART" id="SM00842">
    <property type="entry name" value="FtsA"/>
    <property type="match status" value="1"/>
</dbReference>
<dbReference type="InterPro" id="IPR043129">
    <property type="entry name" value="ATPase_NBD"/>
</dbReference>
<evidence type="ECO:0000256" key="1">
    <source>
        <dbReference type="ARBA" id="ARBA00022475"/>
    </source>
</evidence>
<comment type="function">
    <text evidence="5 6">Cell division protein that is involved in the assembly of the Z ring. May serve as a membrane anchor for the Z ring.</text>
</comment>
<dbReference type="Pfam" id="PF02491">
    <property type="entry name" value="SHS2_FTSA"/>
    <property type="match status" value="1"/>
</dbReference>
<dbReference type="GO" id="GO:0032153">
    <property type="term" value="C:cell division site"/>
    <property type="evidence" value="ECO:0007669"/>
    <property type="project" value="UniProtKB-UniRule"/>
</dbReference>
<dbReference type="PANTHER" id="PTHR32432:SF4">
    <property type="entry name" value="CELL DIVISION PROTEIN FTSA"/>
    <property type="match status" value="1"/>
</dbReference>
<dbReference type="InterPro" id="IPR003494">
    <property type="entry name" value="SHS2_FtsA"/>
</dbReference>
<dbReference type="GO" id="GO:0043093">
    <property type="term" value="P:FtsZ-dependent cytokinesis"/>
    <property type="evidence" value="ECO:0007669"/>
    <property type="project" value="UniProtKB-UniRule"/>
</dbReference>
<dbReference type="GO" id="GO:0009898">
    <property type="term" value="C:cytoplasmic side of plasma membrane"/>
    <property type="evidence" value="ECO:0007669"/>
    <property type="project" value="UniProtKB-UniRule"/>
</dbReference>
<evidence type="ECO:0000256" key="5">
    <source>
        <dbReference type="HAMAP-Rule" id="MF_02033"/>
    </source>
</evidence>
<sequence>MARRDIITAVDVGSAMVQTVVAERVPERDALHILGMGSVPSGGVRRGAVIDVDDAAAAIRQSVDQARKTAGVPVRSCWVGVDGSYISSTSVRGVVAVSRADQEIAPEDVQRVLSAAEAFIPKNHNKEVLHIIPREFKVDNESGVRDPIGMHGVRLEAEALVIEGTSLYLKSLFKAVEHAGLRIDDYVFAPLAAAETVLTKRQKELGAILLDIGGGSSSFIVFEEGVPVHAGAIPIGGNHITGDVAIGFRQAFDVAEQIKLAYGTVMAADLPKRDGIRLAEFIPGQEEVFSRRTLAEIVEARLQDLFELLQKELRRINRARLLPGGVVLIGGSSLVPGILNLTRRELELPVEQGVPQGFSPMLDEIEGPPMAAALGIARWAAGKRKEPGAGWMRHFPYAGGQVRIVRWLRSLLP</sequence>
<keyword evidence="2 5" id="KW-0132">Cell division</keyword>
<dbReference type="AlphaFoldDB" id="A0A1G2KTG0"/>
<evidence type="ECO:0000259" key="7">
    <source>
        <dbReference type="SMART" id="SM00842"/>
    </source>
</evidence>
<dbReference type="Pfam" id="PF14450">
    <property type="entry name" value="FtsA"/>
    <property type="match status" value="1"/>
</dbReference>
<evidence type="ECO:0000313" key="8">
    <source>
        <dbReference type="EMBL" id="OHA02758.1"/>
    </source>
</evidence>
<dbReference type="CDD" id="cd24048">
    <property type="entry name" value="ASKHA_NBD_FtsA"/>
    <property type="match status" value="1"/>
</dbReference>
<dbReference type="Gene3D" id="3.30.420.40">
    <property type="match status" value="2"/>
</dbReference>
<dbReference type="HAMAP" id="MF_02033">
    <property type="entry name" value="FtsA"/>
    <property type="match status" value="1"/>
</dbReference>
<evidence type="ECO:0000256" key="3">
    <source>
        <dbReference type="ARBA" id="ARBA00023136"/>
    </source>
</evidence>
<evidence type="ECO:0000313" key="9">
    <source>
        <dbReference type="Proteomes" id="UP000177177"/>
    </source>
</evidence>
<dbReference type="InterPro" id="IPR020823">
    <property type="entry name" value="Cell_div_FtsA"/>
</dbReference>
<evidence type="ECO:0000256" key="2">
    <source>
        <dbReference type="ARBA" id="ARBA00022618"/>
    </source>
</evidence>
<reference evidence="8 9" key="1">
    <citation type="journal article" date="2016" name="Nat. Commun.">
        <title>Thousands of microbial genomes shed light on interconnected biogeochemical processes in an aquifer system.</title>
        <authorList>
            <person name="Anantharaman K."/>
            <person name="Brown C.T."/>
            <person name="Hug L.A."/>
            <person name="Sharon I."/>
            <person name="Castelle C.J."/>
            <person name="Probst A.J."/>
            <person name="Thomas B.C."/>
            <person name="Singh A."/>
            <person name="Wilkins M.J."/>
            <person name="Karaoz U."/>
            <person name="Brodie E.L."/>
            <person name="Williams K.H."/>
            <person name="Hubbard S.S."/>
            <person name="Banfield J.F."/>
        </authorList>
    </citation>
    <scope>NUCLEOTIDE SEQUENCE [LARGE SCALE GENOMIC DNA]</scope>
</reference>
<accession>A0A1G2KTG0</accession>
<proteinExistence type="inferred from homology"/>
<dbReference type="SUPFAM" id="SSF53067">
    <property type="entry name" value="Actin-like ATPase domain"/>
    <property type="match status" value="2"/>
</dbReference>
<keyword evidence="1 5" id="KW-1003">Cell membrane</keyword>
<comment type="subunit">
    <text evidence="5">Self-interacts. Interacts with FtsZ.</text>
</comment>
<dbReference type="NCBIfam" id="TIGR01174">
    <property type="entry name" value="ftsA"/>
    <property type="match status" value="1"/>
</dbReference>
<dbReference type="Gene3D" id="3.30.1490.110">
    <property type="match status" value="1"/>
</dbReference>
<comment type="similarity">
    <text evidence="5 6">Belongs to the FtsA/MreB family.</text>
</comment>
<keyword evidence="4 5" id="KW-0131">Cell cycle</keyword>
<name>A0A1G2KTG0_9BACT</name>
<dbReference type="Proteomes" id="UP000177177">
    <property type="component" value="Unassembled WGS sequence"/>
</dbReference>
<organism evidence="8 9">
    <name type="scientific">Candidatus Sungbacteria bacterium RIFCSPHIGHO2_02_FULL_53_17</name>
    <dbReference type="NCBI Taxonomy" id="1802275"/>
    <lineage>
        <taxon>Bacteria</taxon>
        <taxon>Candidatus Sungiibacteriota</taxon>
    </lineage>
</organism>
<keyword evidence="3 5" id="KW-0472">Membrane</keyword>
<evidence type="ECO:0000256" key="4">
    <source>
        <dbReference type="ARBA" id="ARBA00023306"/>
    </source>
</evidence>
<protein>
    <recommendedName>
        <fullName evidence="5 6">Cell division protein FtsA</fullName>
    </recommendedName>
</protein>
<comment type="caution">
    <text evidence="8">The sequence shown here is derived from an EMBL/GenBank/DDBJ whole genome shotgun (WGS) entry which is preliminary data.</text>
</comment>
<dbReference type="PANTHER" id="PTHR32432">
    <property type="entry name" value="CELL DIVISION PROTEIN FTSA-RELATED"/>
    <property type="match status" value="1"/>
</dbReference>
<dbReference type="EMBL" id="MHQN01000031">
    <property type="protein sequence ID" value="OHA02758.1"/>
    <property type="molecule type" value="Genomic_DNA"/>
</dbReference>
<evidence type="ECO:0000256" key="6">
    <source>
        <dbReference type="PIRNR" id="PIRNR003101"/>
    </source>
</evidence>
<feature type="domain" description="SHS2" evidence="7">
    <location>
        <begin position="7"/>
        <end position="197"/>
    </location>
</feature>
<gene>
    <name evidence="5" type="primary">ftsA</name>
    <name evidence="8" type="ORF">A3C92_00680</name>
</gene>
<comment type="subcellular location">
    <subcellularLocation>
        <location evidence="5">Cell membrane</location>
        <topology evidence="5">Peripheral membrane protein</topology>
        <orientation evidence="5">Cytoplasmic side</orientation>
    </subcellularLocation>
    <text evidence="5">Localizes to the Z ring in an FtsZ-dependent manner. Targeted to the membrane through a conserved C-terminal amphipathic helix.</text>
</comment>
<dbReference type="InterPro" id="IPR050696">
    <property type="entry name" value="FtsA/MreB"/>
</dbReference>
<dbReference type="PIRSF" id="PIRSF003101">
    <property type="entry name" value="FtsA"/>
    <property type="match status" value="1"/>
</dbReference>